<dbReference type="PANTHER" id="PTHR30435:SF18">
    <property type="entry name" value="FLAGELLAR BASAL-BODY ROD PROTEIN FLGF"/>
    <property type="match status" value="1"/>
</dbReference>
<evidence type="ECO:0000256" key="2">
    <source>
        <dbReference type="ARBA" id="ARBA00009677"/>
    </source>
</evidence>
<keyword evidence="3 6" id="KW-0975">Bacterial flagellum</keyword>
<dbReference type="EMBL" id="JACHHX010000020">
    <property type="protein sequence ID" value="MBB5016477.1"/>
    <property type="molecule type" value="Genomic_DNA"/>
</dbReference>
<proteinExistence type="inferred from homology"/>
<dbReference type="Pfam" id="PF22692">
    <property type="entry name" value="LlgE_F_G_D1"/>
    <property type="match status" value="1"/>
</dbReference>
<evidence type="ECO:0000256" key="3">
    <source>
        <dbReference type="ARBA" id="ARBA00023143"/>
    </source>
</evidence>
<comment type="similarity">
    <text evidence="2 6">Belongs to the flagella basal body rod proteins family.</text>
</comment>
<accession>A0A7W7Y1N9</accession>
<dbReference type="RefSeq" id="WP_183949142.1">
    <property type="nucleotide sequence ID" value="NZ_JACHHX010000020.1"/>
</dbReference>
<evidence type="ECO:0000256" key="1">
    <source>
        <dbReference type="ARBA" id="ARBA00004117"/>
    </source>
</evidence>
<dbReference type="InterPro" id="IPR001444">
    <property type="entry name" value="Flag_bb_rod_N"/>
</dbReference>
<evidence type="ECO:0000259" key="7">
    <source>
        <dbReference type="Pfam" id="PF00460"/>
    </source>
</evidence>
<comment type="subcellular location">
    <subcellularLocation>
        <location evidence="1 6">Bacterial flagellum basal body</location>
    </subcellularLocation>
</comment>
<dbReference type="Pfam" id="PF06429">
    <property type="entry name" value="Flg_bbr_C"/>
    <property type="match status" value="1"/>
</dbReference>
<dbReference type="Pfam" id="PF00460">
    <property type="entry name" value="Flg_bb_rod"/>
    <property type="match status" value="1"/>
</dbReference>
<dbReference type="Proteomes" id="UP000519004">
    <property type="component" value="Unassembled WGS sequence"/>
</dbReference>
<evidence type="ECO:0000313" key="10">
    <source>
        <dbReference type="EMBL" id="MBB5016477.1"/>
    </source>
</evidence>
<keyword evidence="10" id="KW-0969">Cilium</keyword>
<reference evidence="10 11" key="1">
    <citation type="submission" date="2020-08" db="EMBL/GenBank/DDBJ databases">
        <title>Genomic Encyclopedia of Type Strains, Phase IV (KMG-IV): sequencing the most valuable type-strain genomes for metagenomic binning, comparative biology and taxonomic classification.</title>
        <authorList>
            <person name="Goeker M."/>
        </authorList>
    </citation>
    <scope>NUCLEOTIDE SEQUENCE [LARGE SCALE GENOMIC DNA]</scope>
    <source>
        <strain evidence="10 11">DSM 25897</strain>
    </source>
</reference>
<keyword evidence="11" id="KW-1185">Reference proteome</keyword>
<evidence type="ECO:0000256" key="4">
    <source>
        <dbReference type="ARBA" id="ARBA00038560"/>
    </source>
</evidence>
<dbReference type="GO" id="GO:0030694">
    <property type="term" value="C:bacterial-type flagellum basal body, rod"/>
    <property type="evidence" value="ECO:0007669"/>
    <property type="project" value="UniProtKB-UniRule"/>
</dbReference>
<dbReference type="AlphaFoldDB" id="A0A7W7Y1N9"/>
<feature type="domain" description="Flagellar basal body rod protein N-terminal" evidence="7">
    <location>
        <begin position="5"/>
        <end position="35"/>
    </location>
</feature>
<dbReference type="InterPro" id="IPR020013">
    <property type="entry name" value="Flagellar_FlgE/F/G"/>
</dbReference>
<organism evidence="10 11">
    <name type="scientific">Rehaibacterium terrae</name>
    <dbReference type="NCBI Taxonomy" id="1341696"/>
    <lineage>
        <taxon>Bacteria</taxon>
        <taxon>Pseudomonadati</taxon>
        <taxon>Pseudomonadota</taxon>
        <taxon>Gammaproteobacteria</taxon>
        <taxon>Lysobacterales</taxon>
        <taxon>Lysobacteraceae</taxon>
        <taxon>Rehaibacterium</taxon>
    </lineage>
</organism>
<feature type="domain" description="Flagellar hook protein FlgE/F/G-like D1" evidence="9">
    <location>
        <begin position="87"/>
        <end position="145"/>
    </location>
</feature>
<dbReference type="NCBIfam" id="TIGR03506">
    <property type="entry name" value="FlgEFG_subfam"/>
    <property type="match status" value="1"/>
</dbReference>
<keyword evidence="10" id="KW-0282">Flagellum</keyword>
<dbReference type="SUPFAM" id="SSF117143">
    <property type="entry name" value="Flagellar hook protein flgE"/>
    <property type="match status" value="1"/>
</dbReference>
<comment type="caution">
    <text evidence="10">The sequence shown here is derived from an EMBL/GenBank/DDBJ whole genome shotgun (WGS) entry which is preliminary data.</text>
</comment>
<evidence type="ECO:0000259" key="8">
    <source>
        <dbReference type="Pfam" id="PF06429"/>
    </source>
</evidence>
<protein>
    <recommendedName>
        <fullName evidence="5 6">Flagellar basal-body rod protein FlgF</fullName>
    </recommendedName>
</protein>
<comment type="subunit">
    <text evidence="4 6">The basal body constitutes a major portion of the flagellar organelle and consists of five rings (E,L,P,S, and M) mounted on a central rod. The rod consists of about 26 subunits of FlgG in the distal portion, and FlgB, FlgC and FlgF are thought to build up the proximal portion of the rod with about 6 subunits each.</text>
</comment>
<name>A0A7W7Y1N9_9GAMM</name>
<dbReference type="PANTHER" id="PTHR30435">
    <property type="entry name" value="FLAGELLAR PROTEIN"/>
    <property type="match status" value="1"/>
</dbReference>
<dbReference type="InterPro" id="IPR053967">
    <property type="entry name" value="LlgE_F_G-like_D1"/>
</dbReference>
<evidence type="ECO:0000313" key="11">
    <source>
        <dbReference type="Proteomes" id="UP000519004"/>
    </source>
</evidence>
<evidence type="ECO:0000256" key="6">
    <source>
        <dbReference type="RuleBase" id="RU362116"/>
    </source>
</evidence>
<dbReference type="InterPro" id="IPR010930">
    <property type="entry name" value="Flg_bb/hook_C_dom"/>
</dbReference>
<sequence>MDKSLYVAMSGASASLRAQATVAHNLANANTVGFKAAHVATEAFRIPGEGLPSRVAAVPAQAGFDARAGAVMTTGGALDVALHENVWLAVQDRAGGVAYTRAGELRLSPNGMLTTVHGHPVLGENGPITVPPHERLTIGNDGTLSIQPQGQGADTLAVIGRMQLVRAEAPNALVRGEDGLMRAAGEPLPPAAGSALTPGALEGSNVDTAGMLVQMIQLSRQFEMQVKLLKAGEDNARASTSLMRMG</sequence>
<dbReference type="GO" id="GO:0071978">
    <property type="term" value="P:bacterial-type flagellum-dependent swarming motility"/>
    <property type="evidence" value="ECO:0007669"/>
    <property type="project" value="TreeGrafter"/>
</dbReference>
<gene>
    <name evidence="10" type="ORF">HNQ58_002392</name>
</gene>
<evidence type="ECO:0000256" key="5">
    <source>
        <dbReference type="ARBA" id="ARBA00040228"/>
    </source>
</evidence>
<keyword evidence="10" id="KW-0966">Cell projection</keyword>
<dbReference type="NCBIfam" id="NF009280">
    <property type="entry name" value="PRK12640.1"/>
    <property type="match status" value="1"/>
</dbReference>
<feature type="domain" description="Flagellar basal-body/hook protein C-terminal" evidence="8">
    <location>
        <begin position="198"/>
        <end position="242"/>
    </location>
</feature>
<evidence type="ECO:0000259" key="9">
    <source>
        <dbReference type="Pfam" id="PF22692"/>
    </source>
</evidence>
<dbReference type="InterPro" id="IPR037925">
    <property type="entry name" value="FlgE/F/G-like"/>
</dbReference>